<dbReference type="EMBL" id="CP031320">
    <property type="protein sequence ID" value="AXK36986.1"/>
    <property type="molecule type" value="Genomic_DNA"/>
</dbReference>
<evidence type="ECO:0000256" key="3">
    <source>
        <dbReference type="SAM" id="MobiDB-lite"/>
    </source>
</evidence>
<evidence type="ECO:0000259" key="4">
    <source>
        <dbReference type="PROSITE" id="PS51186"/>
    </source>
</evidence>
<keyword evidence="6" id="KW-1185">Reference proteome</keyword>
<organism evidence="5 6">
    <name type="scientific">Streptomyces armeniacus</name>
    <dbReference type="NCBI Taxonomy" id="83291"/>
    <lineage>
        <taxon>Bacteria</taxon>
        <taxon>Bacillati</taxon>
        <taxon>Actinomycetota</taxon>
        <taxon>Actinomycetes</taxon>
        <taxon>Kitasatosporales</taxon>
        <taxon>Streptomycetaceae</taxon>
        <taxon>Streptomyces</taxon>
    </lineage>
</organism>
<dbReference type="AlphaFoldDB" id="A0A345XZC0"/>
<dbReference type="Gene3D" id="3.40.630.30">
    <property type="match status" value="1"/>
</dbReference>
<protein>
    <submittedName>
        <fullName evidence="5">GNAT family N-acetyltransferase</fullName>
    </submittedName>
</protein>
<dbReference type="CDD" id="cd04301">
    <property type="entry name" value="NAT_SF"/>
    <property type="match status" value="1"/>
</dbReference>
<evidence type="ECO:0000313" key="6">
    <source>
        <dbReference type="Proteomes" id="UP000254425"/>
    </source>
</evidence>
<dbReference type="SUPFAM" id="SSF55729">
    <property type="entry name" value="Acyl-CoA N-acyltransferases (Nat)"/>
    <property type="match status" value="1"/>
</dbReference>
<feature type="domain" description="N-acetyltransferase" evidence="4">
    <location>
        <begin position="1"/>
        <end position="168"/>
    </location>
</feature>
<dbReference type="Pfam" id="PF00583">
    <property type="entry name" value="Acetyltransf_1"/>
    <property type="match status" value="1"/>
</dbReference>
<dbReference type="Proteomes" id="UP000254425">
    <property type="component" value="Chromosome"/>
</dbReference>
<proteinExistence type="predicted"/>
<evidence type="ECO:0000313" key="5">
    <source>
        <dbReference type="EMBL" id="AXK36986.1"/>
    </source>
</evidence>
<dbReference type="InterPro" id="IPR016181">
    <property type="entry name" value="Acyl_CoA_acyltransferase"/>
</dbReference>
<name>A0A345XZC0_9ACTN</name>
<feature type="compositionally biased region" description="Basic and acidic residues" evidence="3">
    <location>
        <begin position="187"/>
        <end position="206"/>
    </location>
</feature>
<dbReference type="GO" id="GO:0016747">
    <property type="term" value="F:acyltransferase activity, transferring groups other than amino-acyl groups"/>
    <property type="evidence" value="ECO:0007669"/>
    <property type="project" value="InterPro"/>
</dbReference>
<dbReference type="InterPro" id="IPR000182">
    <property type="entry name" value="GNAT_dom"/>
</dbReference>
<keyword evidence="2" id="KW-0012">Acyltransferase</keyword>
<dbReference type="InterPro" id="IPR050832">
    <property type="entry name" value="Bact_Acetyltransf"/>
</dbReference>
<reference evidence="5 6" key="1">
    <citation type="submission" date="2018-07" db="EMBL/GenBank/DDBJ databases">
        <title>Draft genome of the type strain Streptomyces armeniacus ATCC 15676.</title>
        <authorList>
            <person name="Labana P."/>
            <person name="Gosse J.T."/>
            <person name="Boddy C.N."/>
        </authorList>
    </citation>
    <scope>NUCLEOTIDE SEQUENCE [LARGE SCALE GENOMIC DNA]</scope>
    <source>
        <strain evidence="5 6">ATCC 15676</strain>
    </source>
</reference>
<dbReference type="PANTHER" id="PTHR43877">
    <property type="entry name" value="AMINOALKYLPHOSPHONATE N-ACETYLTRANSFERASE-RELATED-RELATED"/>
    <property type="match status" value="1"/>
</dbReference>
<evidence type="ECO:0000256" key="1">
    <source>
        <dbReference type="ARBA" id="ARBA00022679"/>
    </source>
</evidence>
<evidence type="ECO:0000256" key="2">
    <source>
        <dbReference type="ARBA" id="ARBA00023315"/>
    </source>
</evidence>
<dbReference type="KEGG" id="sarm:DVA86_00610"/>
<feature type="region of interest" description="Disordered" evidence="3">
    <location>
        <begin position="177"/>
        <end position="206"/>
    </location>
</feature>
<gene>
    <name evidence="5" type="ORF">DVA86_00610</name>
</gene>
<sequence length="206" mass="22660">MAEADIDAVAELRVRGWQHAYAGLMPQTYLDGMSPDRDAGQRRELFAKTRGVITNLVAEDDAGRVTGWAALGPYRDDDRTGGAGRAQDGELYALYVLPERIGTGTGRALMDAVLTRAEELGHTRLLLWVVKGNARARRFYERAGWAPDGAEEAYDVDGASVPELRYVRGVRRVPEQRSLAGANGHAAAREADRQDADRQEAAPRRR</sequence>
<dbReference type="PROSITE" id="PS51186">
    <property type="entry name" value="GNAT"/>
    <property type="match status" value="1"/>
</dbReference>
<accession>A0A345XZC0</accession>
<keyword evidence="1 5" id="KW-0808">Transferase</keyword>